<dbReference type="Gene3D" id="2.130.10.80">
    <property type="entry name" value="Galactose oxidase/kelch, beta-propeller"/>
    <property type="match status" value="1"/>
</dbReference>
<proteinExistence type="predicted"/>
<evidence type="ECO:0000313" key="6">
    <source>
        <dbReference type="Proteomes" id="UP000307440"/>
    </source>
</evidence>
<feature type="chain" id="PRO_5022962429" evidence="2">
    <location>
        <begin position="20"/>
        <end position="637"/>
    </location>
</feature>
<keyword evidence="1 2" id="KW-0732">Signal</keyword>
<dbReference type="InterPro" id="IPR009880">
    <property type="entry name" value="Glyoxal_oxidase_N"/>
</dbReference>
<dbReference type="STRING" id="230819.A0A5C3KHR9"/>
<name>A0A5C3KHR9_COPMA</name>
<evidence type="ECO:0000256" key="2">
    <source>
        <dbReference type="SAM" id="SignalP"/>
    </source>
</evidence>
<organism evidence="5 6">
    <name type="scientific">Coprinopsis marcescibilis</name>
    <name type="common">Agaric fungus</name>
    <name type="synonym">Psathyrella marcescibilis</name>
    <dbReference type="NCBI Taxonomy" id="230819"/>
    <lineage>
        <taxon>Eukaryota</taxon>
        <taxon>Fungi</taxon>
        <taxon>Dikarya</taxon>
        <taxon>Basidiomycota</taxon>
        <taxon>Agaricomycotina</taxon>
        <taxon>Agaricomycetes</taxon>
        <taxon>Agaricomycetidae</taxon>
        <taxon>Agaricales</taxon>
        <taxon>Agaricineae</taxon>
        <taxon>Psathyrellaceae</taxon>
        <taxon>Coprinopsis</taxon>
    </lineage>
</organism>
<evidence type="ECO:0000259" key="3">
    <source>
        <dbReference type="Pfam" id="PF07250"/>
    </source>
</evidence>
<dbReference type="SUPFAM" id="SSF81296">
    <property type="entry name" value="E set domains"/>
    <property type="match status" value="1"/>
</dbReference>
<gene>
    <name evidence="5" type="ORF">FA15DRAFT_648555</name>
</gene>
<dbReference type="InterPro" id="IPR015202">
    <property type="entry name" value="GO-like_E_set"/>
</dbReference>
<dbReference type="InterPro" id="IPR013783">
    <property type="entry name" value="Ig-like_fold"/>
</dbReference>
<dbReference type="InterPro" id="IPR037293">
    <property type="entry name" value="Gal_Oxidase_central_sf"/>
</dbReference>
<dbReference type="AlphaFoldDB" id="A0A5C3KHR9"/>
<dbReference type="Gene3D" id="2.60.40.10">
    <property type="entry name" value="Immunoglobulins"/>
    <property type="match status" value="1"/>
</dbReference>
<feature type="domain" description="Glyoxal oxidase N-terminal" evidence="3">
    <location>
        <begin position="79"/>
        <end position="459"/>
    </location>
</feature>
<dbReference type="CDD" id="cd02851">
    <property type="entry name" value="E_set_GO_C"/>
    <property type="match status" value="1"/>
</dbReference>
<dbReference type="Pfam" id="PF09118">
    <property type="entry name" value="GO-like_E_set"/>
    <property type="match status" value="1"/>
</dbReference>
<dbReference type="Proteomes" id="UP000307440">
    <property type="component" value="Unassembled WGS sequence"/>
</dbReference>
<dbReference type="Pfam" id="PF07250">
    <property type="entry name" value="Glyoxal_oxid_N"/>
    <property type="match status" value="1"/>
</dbReference>
<reference evidence="5 6" key="1">
    <citation type="journal article" date="2019" name="Nat. Ecol. Evol.">
        <title>Megaphylogeny resolves global patterns of mushroom evolution.</title>
        <authorList>
            <person name="Varga T."/>
            <person name="Krizsan K."/>
            <person name="Foldi C."/>
            <person name="Dima B."/>
            <person name="Sanchez-Garcia M."/>
            <person name="Sanchez-Ramirez S."/>
            <person name="Szollosi G.J."/>
            <person name="Szarkandi J.G."/>
            <person name="Papp V."/>
            <person name="Albert L."/>
            <person name="Andreopoulos W."/>
            <person name="Angelini C."/>
            <person name="Antonin V."/>
            <person name="Barry K.W."/>
            <person name="Bougher N.L."/>
            <person name="Buchanan P."/>
            <person name="Buyck B."/>
            <person name="Bense V."/>
            <person name="Catcheside P."/>
            <person name="Chovatia M."/>
            <person name="Cooper J."/>
            <person name="Damon W."/>
            <person name="Desjardin D."/>
            <person name="Finy P."/>
            <person name="Geml J."/>
            <person name="Haridas S."/>
            <person name="Hughes K."/>
            <person name="Justo A."/>
            <person name="Karasinski D."/>
            <person name="Kautmanova I."/>
            <person name="Kiss B."/>
            <person name="Kocsube S."/>
            <person name="Kotiranta H."/>
            <person name="LaButti K.M."/>
            <person name="Lechner B.E."/>
            <person name="Liimatainen K."/>
            <person name="Lipzen A."/>
            <person name="Lukacs Z."/>
            <person name="Mihaltcheva S."/>
            <person name="Morgado L.N."/>
            <person name="Niskanen T."/>
            <person name="Noordeloos M.E."/>
            <person name="Ohm R.A."/>
            <person name="Ortiz-Santana B."/>
            <person name="Ovrebo C."/>
            <person name="Racz N."/>
            <person name="Riley R."/>
            <person name="Savchenko A."/>
            <person name="Shiryaev A."/>
            <person name="Soop K."/>
            <person name="Spirin V."/>
            <person name="Szebenyi C."/>
            <person name="Tomsovsky M."/>
            <person name="Tulloss R.E."/>
            <person name="Uehling J."/>
            <person name="Grigoriev I.V."/>
            <person name="Vagvolgyi C."/>
            <person name="Papp T."/>
            <person name="Martin F.M."/>
            <person name="Miettinen O."/>
            <person name="Hibbett D.S."/>
            <person name="Nagy L.G."/>
        </authorList>
    </citation>
    <scope>NUCLEOTIDE SEQUENCE [LARGE SCALE GENOMIC DNA]</scope>
    <source>
        <strain evidence="5 6">CBS 121175</strain>
    </source>
</reference>
<dbReference type="PANTHER" id="PTHR32208:SF21">
    <property type="entry name" value="LOW QUALITY PROTEIN: ALDEHYDE OXIDASE GLOX-LIKE"/>
    <property type="match status" value="1"/>
</dbReference>
<dbReference type="PANTHER" id="PTHR32208">
    <property type="entry name" value="SECRETED PROTEIN-RELATED"/>
    <property type="match status" value="1"/>
</dbReference>
<dbReference type="InterPro" id="IPR011043">
    <property type="entry name" value="Gal_Oxase/kelch_b-propeller"/>
</dbReference>
<protein>
    <submittedName>
        <fullName evidence="5">Copper radical oxidase</fullName>
    </submittedName>
</protein>
<keyword evidence="6" id="KW-1185">Reference proteome</keyword>
<evidence type="ECO:0000259" key="4">
    <source>
        <dbReference type="Pfam" id="PF09118"/>
    </source>
</evidence>
<dbReference type="SUPFAM" id="SSF50965">
    <property type="entry name" value="Galactose oxidase, central domain"/>
    <property type="match status" value="1"/>
</dbReference>
<evidence type="ECO:0000313" key="5">
    <source>
        <dbReference type="EMBL" id="TFK19313.1"/>
    </source>
</evidence>
<dbReference type="EMBL" id="ML210347">
    <property type="protein sequence ID" value="TFK19313.1"/>
    <property type="molecule type" value="Genomic_DNA"/>
</dbReference>
<feature type="domain" description="Galactose oxidase-like Early set" evidence="4">
    <location>
        <begin position="465"/>
        <end position="574"/>
    </location>
</feature>
<evidence type="ECO:0000256" key="1">
    <source>
        <dbReference type="ARBA" id="ARBA00022729"/>
    </source>
</evidence>
<dbReference type="OrthoDB" id="2019572at2759"/>
<dbReference type="InterPro" id="IPR014756">
    <property type="entry name" value="Ig_E-set"/>
</dbReference>
<feature type="signal peptide" evidence="2">
    <location>
        <begin position="1"/>
        <end position="19"/>
    </location>
</feature>
<accession>A0A5C3KHR9</accession>
<sequence length="637" mass="67631">MFPLLLSAASFFTVGYGQSATTLAAPGQPQRTGIPGGFEIIGESMVSAQQLFLGTEDKVLFVDKVEGNPTQINGHPAWASEWAVGNNQQRALDALTNSFCAGGNVLGNGTWLNVGGNQAVTFNGEPAATQDGTSAPYFNADGRTSIRMYTPCDTGDCEWVLSPVPTDQRWYPTLETLADGSIIILGGCRNGGYVNDAGQDNPTYQFFPPRGNNENIPSPVLAATLPANLYPLTWLLPSGKILIQSNWATVLLDHNTNTEEQLDNIPDAVRVYPASAATIMLPLTPENNYTATILFCGGSNIQTERWTAPDFIITTYPASDSCVKITPDNSGSYVQEDPLPEARVMVNFVILPDGKILTINGAAMGTAGYGNATWAIGNSYADIPLLTPAIFDPDAPAGSKWSRENLAASTIPRMYHSSAVLLPDGSVMVSGSNPNPDFLAPGPGITYPTEYRTELWYPAWYKERRPTPEGLLSAYSYGGPSFDIFLHSEDLFGDVENVKKTKVTIVRPGFSTHNMNMGQRFLQLENTYTAYADNTTAVLHVRQMPPNAAIFPPGPALIFVVVNGVPSVGKMIMVGNGQIGEQPVQAAAALSESVVVPPTTGGGIGEQGGNGSTSGVTAVKAPAFFVAAAVSVASLLS</sequence>